<sequence length="27" mass="3091">MQKGRHEFYAQVPFVGAVSKRITVIVE</sequence>
<evidence type="ECO:0000313" key="1">
    <source>
        <dbReference type="EMBL" id="VAW59402.1"/>
    </source>
</evidence>
<protein>
    <submittedName>
        <fullName evidence="1">Uncharacterized protein</fullName>
    </submittedName>
</protein>
<accession>A0A3B0X7E3</accession>
<organism evidence="1">
    <name type="scientific">hydrothermal vent metagenome</name>
    <dbReference type="NCBI Taxonomy" id="652676"/>
    <lineage>
        <taxon>unclassified sequences</taxon>
        <taxon>metagenomes</taxon>
        <taxon>ecological metagenomes</taxon>
    </lineage>
</organism>
<proteinExistence type="predicted"/>
<gene>
    <name evidence="1" type="ORF">MNBD_GAMMA11-1118</name>
</gene>
<reference evidence="1" key="1">
    <citation type="submission" date="2018-06" db="EMBL/GenBank/DDBJ databases">
        <authorList>
            <person name="Zhirakovskaya E."/>
        </authorList>
    </citation>
    <scope>NUCLEOTIDE SEQUENCE</scope>
</reference>
<dbReference type="AlphaFoldDB" id="A0A3B0X7E3"/>
<dbReference type="EMBL" id="UOFG01000079">
    <property type="protein sequence ID" value="VAW59402.1"/>
    <property type="molecule type" value="Genomic_DNA"/>
</dbReference>
<name>A0A3B0X7E3_9ZZZZ</name>